<gene>
    <name evidence="9" type="primary">cbiA</name>
    <name evidence="12" type="ORF">FRZ44_39630</name>
</gene>
<feature type="domain" description="CobB/CobQ-like glutamine amidotransferase" evidence="11">
    <location>
        <begin position="242"/>
        <end position="430"/>
    </location>
</feature>
<evidence type="ECO:0000313" key="12">
    <source>
        <dbReference type="EMBL" id="QEX18655.1"/>
    </source>
</evidence>
<comment type="function">
    <text evidence="9">Catalyzes the ATP-dependent amidation of the two carboxylate groups at positions a and c of cobyrinate, using either L-glutamine or ammonia as the nitrogen source.</text>
</comment>
<comment type="similarity">
    <text evidence="2">Belongs to the CobB/CobQ family. CobQ subfamily.</text>
</comment>
<evidence type="ECO:0000256" key="9">
    <source>
        <dbReference type="HAMAP-Rule" id="MF_00027"/>
    </source>
</evidence>
<keyword evidence="3 9" id="KW-0169">Cobalamin biosynthesis</keyword>
<dbReference type="SUPFAM" id="SSF52317">
    <property type="entry name" value="Class I glutamine amidotransferase-like"/>
    <property type="match status" value="1"/>
</dbReference>
<proteinExistence type="inferred from homology"/>
<dbReference type="Pfam" id="PF01656">
    <property type="entry name" value="CbiA"/>
    <property type="match status" value="1"/>
</dbReference>
<dbReference type="EMBL" id="CP042906">
    <property type="protein sequence ID" value="QEX18655.1"/>
    <property type="molecule type" value="Genomic_DNA"/>
</dbReference>
<dbReference type="PANTHER" id="PTHR43873">
    <property type="entry name" value="COBYRINATE A,C-DIAMIDE SYNTHASE"/>
    <property type="match status" value="1"/>
</dbReference>
<name>A0A5J6MPS9_9PROT</name>
<evidence type="ECO:0000256" key="4">
    <source>
        <dbReference type="ARBA" id="ARBA00022598"/>
    </source>
</evidence>
<organism evidence="12 13">
    <name type="scientific">Hypericibacter terrae</name>
    <dbReference type="NCBI Taxonomy" id="2602015"/>
    <lineage>
        <taxon>Bacteria</taxon>
        <taxon>Pseudomonadati</taxon>
        <taxon>Pseudomonadota</taxon>
        <taxon>Alphaproteobacteria</taxon>
        <taxon>Rhodospirillales</taxon>
        <taxon>Dongiaceae</taxon>
        <taxon>Hypericibacter</taxon>
    </lineage>
</organism>
<comment type="cofactor">
    <cofactor evidence="1 9">
        <name>Mg(2+)</name>
        <dbReference type="ChEBI" id="CHEBI:18420"/>
    </cofactor>
</comment>
<dbReference type="Pfam" id="PF07685">
    <property type="entry name" value="GATase_3"/>
    <property type="match status" value="1"/>
</dbReference>
<dbReference type="Gene3D" id="3.40.50.300">
    <property type="entry name" value="P-loop containing nucleotide triphosphate hydrolases"/>
    <property type="match status" value="1"/>
</dbReference>
<comment type="domain">
    <text evidence="9">Comprises of two domains. The C-terminal domain contains the binding site for glutamine and catalyzes the hydrolysis of this substrate to glutamate and ammonia. The N-terminal domain is anticipated to bind ATP and cobyrinate and catalyzes the ultimate synthesis of the diamide product. The ammonia produced via the glutaminase domain is probably translocated to the adjacent domain via a molecular tunnel, where it reacts with an activated intermediate.</text>
</comment>
<evidence type="ECO:0000259" key="11">
    <source>
        <dbReference type="Pfam" id="PF07685"/>
    </source>
</evidence>
<feature type="site" description="Increases nucleophilicity of active site Cys" evidence="9">
    <location>
        <position position="428"/>
    </location>
</feature>
<feature type="domain" description="CobQ/CobB/MinD/ParA nucleotide binding" evidence="10">
    <location>
        <begin position="2"/>
        <end position="184"/>
    </location>
</feature>
<dbReference type="GO" id="GO:0042242">
    <property type="term" value="F:cobyrinic acid a,c-diamide synthase activity"/>
    <property type="evidence" value="ECO:0007669"/>
    <property type="project" value="UniProtKB-UniRule"/>
</dbReference>
<dbReference type="RefSeq" id="WP_318526377.1">
    <property type="nucleotide sequence ID" value="NZ_CP042906.1"/>
</dbReference>
<dbReference type="GO" id="GO:0005524">
    <property type="term" value="F:ATP binding"/>
    <property type="evidence" value="ECO:0007669"/>
    <property type="project" value="UniProtKB-UniRule"/>
</dbReference>
<evidence type="ECO:0000256" key="8">
    <source>
        <dbReference type="ARBA" id="ARBA00022962"/>
    </source>
</evidence>
<dbReference type="InterPro" id="IPR027417">
    <property type="entry name" value="P-loop_NTPase"/>
</dbReference>
<sequence length="434" mass="45543">MILAAPASGSGKTVLTMALLRLLSRHGKSVAAIKTGPDYIDPAFHSAALGRPCLNLDLWAMRAGTVASLVERLSAEHDLIVAEGAMGLFDGAADGSGATADLAALTGWPVLLVVDARGQGASIAAVARGFRDHRADVEIAGIVCNRVGSAEHASILAQALEPIGLPVLGMVRRDESLSLPERHLGLVQAGEHGDLEGFIEHAADEIGRQIDLAAVMALARPARDLSARIGADSFIAPLGQHVAVARDAAFAFAYPALLRDWRERGASLSVFSPLAGEGPDRSADAIYLPGGYPELHAGRLAQNQQLMTGLRVAAQRGTAIYGECGGYMLLGQGLVDAEGRRQPMAGLLPLETSFAERRLHLGYRAVTLRGETLPIGVAGSRFRGHEFHYARVLSEAGTEPLFDASDARGRELGSAGQRVGGVFGSFVHLIDRAA</sequence>
<dbReference type="PANTHER" id="PTHR43873:SF1">
    <property type="entry name" value="COBYRINATE A,C-DIAMIDE SYNTHASE"/>
    <property type="match status" value="1"/>
</dbReference>
<accession>A0A5J6MPS9</accession>
<dbReference type="InterPro" id="IPR029062">
    <property type="entry name" value="Class_I_gatase-like"/>
</dbReference>
<evidence type="ECO:0000259" key="10">
    <source>
        <dbReference type="Pfam" id="PF01656"/>
    </source>
</evidence>
<dbReference type="UniPathway" id="UPA00148">
    <property type="reaction ID" value="UER00231"/>
</dbReference>
<keyword evidence="13" id="KW-1185">Reference proteome</keyword>
<keyword evidence="6 9" id="KW-0067">ATP-binding</keyword>
<dbReference type="InterPro" id="IPR004484">
    <property type="entry name" value="CbiA/CobB_synth"/>
</dbReference>
<dbReference type="NCBIfam" id="NF002204">
    <property type="entry name" value="PRK01077.1"/>
    <property type="match status" value="1"/>
</dbReference>
<dbReference type="KEGG" id="htq:FRZ44_39630"/>
<dbReference type="AlphaFoldDB" id="A0A5J6MPS9"/>
<keyword evidence="8 9" id="KW-0315">Glutamine amidotransferase</keyword>
<dbReference type="Proteomes" id="UP000326202">
    <property type="component" value="Chromosome"/>
</dbReference>
<dbReference type="SUPFAM" id="SSF52540">
    <property type="entry name" value="P-loop containing nucleoside triphosphate hydrolases"/>
    <property type="match status" value="1"/>
</dbReference>
<evidence type="ECO:0000256" key="2">
    <source>
        <dbReference type="ARBA" id="ARBA00006205"/>
    </source>
</evidence>
<evidence type="ECO:0000256" key="7">
    <source>
        <dbReference type="ARBA" id="ARBA00022842"/>
    </source>
</evidence>
<dbReference type="Gene3D" id="3.40.50.880">
    <property type="match status" value="1"/>
</dbReference>
<keyword evidence="5 9" id="KW-0547">Nucleotide-binding</keyword>
<keyword evidence="7 9" id="KW-0460">Magnesium</keyword>
<evidence type="ECO:0000256" key="5">
    <source>
        <dbReference type="ARBA" id="ARBA00022741"/>
    </source>
</evidence>
<comment type="pathway">
    <text evidence="9">Cofactor biosynthesis; adenosylcobalamin biosynthesis; cob(II)yrinate a,c-diamide from sirohydrochlorin (anaerobic route): step 10/10.</text>
</comment>
<dbReference type="GO" id="GO:0009236">
    <property type="term" value="P:cobalamin biosynthetic process"/>
    <property type="evidence" value="ECO:0007669"/>
    <property type="project" value="UniProtKB-UniRule"/>
</dbReference>
<comment type="miscellaneous">
    <text evidence="9">The a and c carboxylates of cobyrinate are activated for nucleophilic attack via formation of a phosphorylated intermediate by ATP. CbiA catalyzes first the amidation of the c-carboxylate, and then that of the a-carboxylate.</text>
</comment>
<evidence type="ECO:0000256" key="1">
    <source>
        <dbReference type="ARBA" id="ARBA00001946"/>
    </source>
</evidence>
<evidence type="ECO:0000256" key="3">
    <source>
        <dbReference type="ARBA" id="ARBA00022573"/>
    </source>
</evidence>
<evidence type="ECO:0000256" key="6">
    <source>
        <dbReference type="ARBA" id="ARBA00022840"/>
    </source>
</evidence>
<reference evidence="12 13" key="1">
    <citation type="submission" date="2019-08" db="EMBL/GenBank/DDBJ databases">
        <title>Hyperibacter terrae gen. nov., sp. nov. and Hyperibacter viscosus sp. nov., two new members in the family Rhodospirillaceae isolated from the rhizosphere of Hypericum perforatum.</title>
        <authorList>
            <person name="Noviana Z."/>
        </authorList>
    </citation>
    <scope>NUCLEOTIDE SEQUENCE [LARGE SCALE GENOMIC DNA]</scope>
    <source>
        <strain evidence="12 13">R5913</strain>
    </source>
</reference>
<dbReference type="EC" id="6.3.5.11" evidence="9"/>
<comment type="similarity">
    <text evidence="9">Belongs to the CobB/CbiA family.</text>
</comment>
<dbReference type="InterPro" id="IPR011698">
    <property type="entry name" value="GATase_3"/>
</dbReference>
<dbReference type="PROSITE" id="PS51274">
    <property type="entry name" value="GATASE_COBBQ"/>
    <property type="match status" value="1"/>
</dbReference>
<comment type="catalytic activity">
    <reaction evidence="9">
        <text>cob(II)yrinate + 2 L-glutamine + 2 ATP + 2 H2O = cob(II)yrinate a,c diamide + 2 L-glutamate + 2 ADP + 2 phosphate + 2 H(+)</text>
        <dbReference type="Rhea" id="RHEA:26289"/>
        <dbReference type="ChEBI" id="CHEBI:15377"/>
        <dbReference type="ChEBI" id="CHEBI:15378"/>
        <dbReference type="ChEBI" id="CHEBI:29985"/>
        <dbReference type="ChEBI" id="CHEBI:30616"/>
        <dbReference type="ChEBI" id="CHEBI:43474"/>
        <dbReference type="ChEBI" id="CHEBI:58359"/>
        <dbReference type="ChEBI" id="CHEBI:58537"/>
        <dbReference type="ChEBI" id="CHEBI:58894"/>
        <dbReference type="ChEBI" id="CHEBI:456216"/>
        <dbReference type="EC" id="6.3.5.11"/>
    </reaction>
</comment>
<dbReference type="InterPro" id="IPR002586">
    <property type="entry name" value="CobQ/CobB/MinD/ParA_Nub-bd_dom"/>
</dbReference>
<keyword evidence="4 9" id="KW-0436">Ligase</keyword>
<feature type="active site" description="Nucleophile" evidence="9">
    <location>
        <position position="324"/>
    </location>
</feature>
<protein>
    <recommendedName>
        <fullName evidence="9">Cobyrinate a,c-diamide synthase</fullName>
        <ecNumber evidence="9">6.3.5.11</ecNumber>
    </recommendedName>
    <alternativeName>
        <fullName evidence="9">Cobyrinic acid a,c-diamide synthetase</fullName>
    </alternativeName>
</protein>
<dbReference type="HAMAP" id="MF_00027">
    <property type="entry name" value="CobB_CbiA"/>
    <property type="match status" value="1"/>
</dbReference>
<evidence type="ECO:0000313" key="13">
    <source>
        <dbReference type="Proteomes" id="UP000326202"/>
    </source>
</evidence>
<dbReference type="NCBIfam" id="TIGR00379">
    <property type="entry name" value="cobB"/>
    <property type="match status" value="1"/>
</dbReference>